<dbReference type="InterPro" id="IPR043502">
    <property type="entry name" value="DNA/RNA_pol_sf"/>
</dbReference>
<dbReference type="PANTHER" id="PTHR47027:SF28">
    <property type="entry name" value="ENDONUCLEASE-REVERSE TRANSCRIPTASE"/>
    <property type="match status" value="1"/>
</dbReference>
<dbReference type="Pfam" id="PF00078">
    <property type="entry name" value="RVT_1"/>
    <property type="match status" value="1"/>
</dbReference>
<comment type="caution">
    <text evidence="4">The sequence shown here is derived from an EMBL/GenBank/DDBJ whole genome shotgun (WGS) entry which is preliminary data.</text>
</comment>
<feature type="coiled-coil region" evidence="1">
    <location>
        <begin position="734"/>
        <end position="761"/>
    </location>
</feature>
<dbReference type="InterPro" id="IPR000477">
    <property type="entry name" value="RT_dom"/>
</dbReference>
<dbReference type="InterPro" id="IPR005135">
    <property type="entry name" value="Endo/exonuclease/phosphatase"/>
</dbReference>
<dbReference type="PROSITE" id="PS50878">
    <property type="entry name" value="RT_POL"/>
    <property type="match status" value="1"/>
</dbReference>
<keyword evidence="5" id="KW-1185">Reference proteome</keyword>
<dbReference type="CDD" id="cd01650">
    <property type="entry name" value="RT_nLTR_like"/>
    <property type="match status" value="1"/>
</dbReference>
<organism evidence="4 5">
    <name type="scientific">Ancylostoma ceylanicum</name>
    <dbReference type="NCBI Taxonomy" id="53326"/>
    <lineage>
        <taxon>Eukaryota</taxon>
        <taxon>Metazoa</taxon>
        <taxon>Ecdysozoa</taxon>
        <taxon>Nematoda</taxon>
        <taxon>Chromadorea</taxon>
        <taxon>Rhabditida</taxon>
        <taxon>Rhabditina</taxon>
        <taxon>Rhabditomorpha</taxon>
        <taxon>Strongyloidea</taxon>
        <taxon>Ancylostomatidae</taxon>
        <taxon>Ancylostomatinae</taxon>
        <taxon>Ancylostoma</taxon>
    </lineage>
</organism>
<dbReference type="InterPro" id="IPR043128">
    <property type="entry name" value="Rev_trsase/Diguanyl_cyclase"/>
</dbReference>
<protein>
    <recommendedName>
        <fullName evidence="3">Reverse transcriptase domain-containing protein</fullName>
    </recommendedName>
</protein>
<dbReference type="SUPFAM" id="SSF56672">
    <property type="entry name" value="DNA/RNA polymerases"/>
    <property type="match status" value="1"/>
</dbReference>
<name>A0A016UKY8_9BILA</name>
<dbReference type="Proteomes" id="UP000024635">
    <property type="component" value="Unassembled WGS sequence"/>
</dbReference>
<dbReference type="AlphaFoldDB" id="A0A016UKY8"/>
<dbReference type="Gene3D" id="3.30.70.270">
    <property type="match status" value="1"/>
</dbReference>
<dbReference type="InterPro" id="IPR036691">
    <property type="entry name" value="Endo/exonu/phosph_ase_sf"/>
</dbReference>
<sequence length="996" mass="114871">MELPKNMNMARAYPGSDARLYGPVDVSNVRGLPALQGRRRLNRLVPKIRIASLNVGTMTGCSRELADMLERRRIDICAVQETKWSGSKSKEIGSGYKMMYHGSPRTKAGVGIIVSEKFRDAVIEVQRYDDRLMKIMIASGSVKIHFFSAYAPQSGLSDKIKDAFWTLIDEQTTAVPSEDFVIVAGDLNGHVGIEKNGNCAHGGFGVGERNADGERVLEYADAHELVITNTWFRKRVTHLLTYYSGTTSSQIDYVLVRRRDLKEVLDVKVIPYETVATQHRPLVCTLRIEPPKQHREERNGPKRIKWWRWKEKEHEIVRNIQLNPVCNVDSAWHEVTKAVHTVTRTALGLTKPGRRKIDKMPWMWTNTVKEKVQAKKQCYHAFLADKSLANWQLYRMAKKEAKKAVAAAKASRFEDLYRKLDTREGERDLYKLARTRYRQTQDVVKFVGVNDEEGNLITDRKKVAERWKRYFENICNEEFPHPPIPHANPVYGAVMPISVSEVEMAVKTMKPGRATGPDDVAAEQWRSRHWHPAAWLAQLFNRIIFERKIPDDWKRSTTVPIWKKKGSPAECCNYRPIRLHPHTMKIFERNVDRRIREIVELSSYQCGFVKNCSTTNVIHAAKLLVEKHLEKNAPLHVAFLDLEKAFDRVQHDVIWYSLRIHGVPEALVVWIKLLYDGTRSQVRTPNSTSEEVCVNVGVHQGSALSPLLFILVMDAITKDIQKTVPWTLLYADDVMLAANTKAELEQQVQTWQDRLADFGLRLNVKKTEYLTTDKNEQDTVRVSGEELPRTNAFKYLGSFIRNDASLMTELNARINAGWMKFRATSGIICDRKISDNLKSKIYRTVIRPAALYSSECWPATKEIERRLGVMEARMLRWASGITRLDHIRNEDIRKRYGVAPIQEEMREQRLRWLGHVLRASEQSVEKIAYEFEVSRKRPRGRPKQRWTDTLCNDLKIASLHPDQAHERSKWRLQSRRADPASKRTNAKEGRKEGRKV</sequence>
<dbReference type="STRING" id="53326.A0A016UKY8"/>
<reference evidence="5" key="1">
    <citation type="journal article" date="2015" name="Nat. Genet.">
        <title>The genome and transcriptome of the zoonotic hookworm Ancylostoma ceylanicum identify infection-specific gene families.</title>
        <authorList>
            <person name="Schwarz E.M."/>
            <person name="Hu Y."/>
            <person name="Antoshechkin I."/>
            <person name="Miller M.M."/>
            <person name="Sternberg P.W."/>
            <person name="Aroian R.V."/>
        </authorList>
    </citation>
    <scope>NUCLEOTIDE SEQUENCE</scope>
    <source>
        <strain evidence="5">HY135</strain>
    </source>
</reference>
<dbReference type="Pfam" id="PF03372">
    <property type="entry name" value="Exo_endo_phos"/>
    <property type="match status" value="1"/>
</dbReference>
<evidence type="ECO:0000259" key="3">
    <source>
        <dbReference type="PROSITE" id="PS50878"/>
    </source>
</evidence>
<evidence type="ECO:0000313" key="4">
    <source>
        <dbReference type="EMBL" id="EYC15183.1"/>
    </source>
</evidence>
<evidence type="ECO:0000256" key="2">
    <source>
        <dbReference type="SAM" id="MobiDB-lite"/>
    </source>
</evidence>
<dbReference type="Gene3D" id="3.60.10.10">
    <property type="entry name" value="Endonuclease/exonuclease/phosphatase"/>
    <property type="match status" value="1"/>
</dbReference>
<dbReference type="OrthoDB" id="9909359at2759"/>
<evidence type="ECO:0000256" key="1">
    <source>
        <dbReference type="SAM" id="Coils"/>
    </source>
</evidence>
<gene>
    <name evidence="4" type="primary">Acey_s0037.g3367</name>
    <name evidence="4" type="ORF">Y032_0037g3367</name>
</gene>
<accession>A0A016UKY8</accession>
<proteinExistence type="predicted"/>
<keyword evidence="1" id="KW-0175">Coiled coil</keyword>
<feature type="domain" description="Reverse transcriptase" evidence="3">
    <location>
        <begin position="542"/>
        <end position="800"/>
    </location>
</feature>
<evidence type="ECO:0000313" key="5">
    <source>
        <dbReference type="Proteomes" id="UP000024635"/>
    </source>
</evidence>
<dbReference type="EMBL" id="JARK01001373">
    <property type="protein sequence ID" value="EYC15183.1"/>
    <property type="molecule type" value="Genomic_DNA"/>
</dbReference>
<feature type="compositionally biased region" description="Basic and acidic residues" evidence="2">
    <location>
        <begin position="962"/>
        <end position="996"/>
    </location>
</feature>
<dbReference type="PANTHER" id="PTHR47027">
    <property type="entry name" value="REVERSE TRANSCRIPTASE DOMAIN-CONTAINING PROTEIN"/>
    <property type="match status" value="1"/>
</dbReference>
<dbReference type="CDD" id="cd09076">
    <property type="entry name" value="L1-EN"/>
    <property type="match status" value="1"/>
</dbReference>
<feature type="region of interest" description="Disordered" evidence="2">
    <location>
        <begin position="960"/>
        <end position="996"/>
    </location>
</feature>
<dbReference type="GO" id="GO:0003824">
    <property type="term" value="F:catalytic activity"/>
    <property type="evidence" value="ECO:0007669"/>
    <property type="project" value="InterPro"/>
</dbReference>
<dbReference type="SUPFAM" id="SSF56219">
    <property type="entry name" value="DNase I-like"/>
    <property type="match status" value="1"/>
</dbReference>